<accession>A0AAI9SX49</accession>
<dbReference type="InterPro" id="IPR043131">
    <property type="entry name" value="BCAT-like_N"/>
</dbReference>
<proteinExistence type="predicted"/>
<dbReference type="Pfam" id="PF01063">
    <property type="entry name" value="Aminotran_4"/>
    <property type="match status" value="1"/>
</dbReference>
<comment type="caution">
    <text evidence="1">The sequence shown here is derived from an EMBL/GenBank/DDBJ whole genome shotgun (WGS) entry which is preliminary data.</text>
</comment>
<dbReference type="RefSeq" id="XP_049180129.1">
    <property type="nucleotide sequence ID" value="XM_049324046.1"/>
</dbReference>
<keyword evidence="2" id="KW-1185">Reference proteome</keyword>
<organism evidence="1 2">
    <name type="scientific">Candida oxycetoniae</name>
    <dbReference type="NCBI Taxonomy" id="497107"/>
    <lineage>
        <taxon>Eukaryota</taxon>
        <taxon>Fungi</taxon>
        <taxon>Dikarya</taxon>
        <taxon>Ascomycota</taxon>
        <taxon>Saccharomycotina</taxon>
        <taxon>Pichiomycetes</taxon>
        <taxon>Debaryomycetaceae</taxon>
        <taxon>Candida/Lodderomyces clade</taxon>
        <taxon>Candida</taxon>
    </lineage>
</organism>
<dbReference type="GeneID" id="73380398"/>
<dbReference type="InterPro" id="IPR043132">
    <property type="entry name" value="BCAT-like_C"/>
</dbReference>
<dbReference type="InterPro" id="IPR036038">
    <property type="entry name" value="Aminotransferase-like"/>
</dbReference>
<protein>
    <submittedName>
        <fullName evidence="1">ABZ2</fullName>
    </submittedName>
</protein>
<dbReference type="InterPro" id="IPR001544">
    <property type="entry name" value="Aminotrans_IV"/>
</dbReference>
<dbReference type="GO" id="GO:0003824">
    <property type="term" value="F:catalytic activity"/>
    <property type="evidence" value="ECO:0007669"/>
    <property type="project" value="InterPro"/>
</dbReference>
<dbReference type="Gene3D" id="3.20.10.10">
    <property type="entry name" value="D-amino Acid Aminotransferase, subunit A, domain 2"/>
    <property type="match status" value="1"/>
</dbReference>
<evidence type="ECO:0000313" key="1">
    <source>
        <dbReference type="EMBL" id="KAI3404384.2"/>
    </source>
</evidence>
<reference evidence="1" key="1">
    <citation type="journal article" date="2022" name="DNA Res.">
        <title>Genome analysis of five recently described species of the CUG-Ser clade uncovers Candida theae as a new hybrid lineage with pathogenic potential in the Candida parapsilosis species complex.</title>
        <authorList>
            <person name="Mixao V."/>
            <person name="Del Olmo V."/>
            <person name="Hegedusova E."/>
            <person name="Saus E."/>
            <person name="Pryszcz L."/>
            <person name="Cillingova A."/>
            <person name="Nosek J."/>
            <person name="Gabaldon T."/>
        </authorList>
    </citation>
    <scope>NUCLEOTIDE SEQUENCE</scope>
    <source>
        <strain evidence="1">CBS 10844</strain>
    </source>
</reference>
<dbReference type="Gene3D" id="3.30.470.10">
    <property type="match status" value="1"/>
</dbReference>
<sequence>MIEATDVDDSAISSFEIEEKLKGIYKEYVVSSFPQEPNVIQPNCDFAILSTIRYDPDISDVPPVKYEEITRQNFFLLPEHVKRLRFTFEFFHYLCETVLDFEITEEDLLKQLIACLKSSDALILAPHKIRGLFQLDGSVKLEIHNTPIRKNLLGVLCPKVEDMEKFHFLHNFGRRNDNENEEEEGKSDNIWDVYTNNESCLISPFTSFKTTSRDVYNRARKVLPGLKPGREEVLLFNTQNHLMEGSISNVAVKLEEDGKWVTPMLSSGCLCGYEEKLFK</sequence>
<dbReference type="AlphaFoldDB" id="A0AAI9SX49"/>
<evidence type="ECO:0000313" key="2">
    <source>
        <dbReference type="Proteomes" id="UP001202479"/>
    </source>
</evidence>
<dbReference type="EMBL" id="JAHUZD010000103">
    <property type="protein sequence ID" value="KAI3404384.2"/>
    <property type="molecule type" value="Genomic_DNA"/>
</dbReference>
<gene>
    <name evidence="1" type="ORF">KGF56_002781</name>
</gene>
<dbReference type="SUPFAM" id="SSF56752">
    <property type="entry name" value="D-aminoacid aminotransferase-like PLP-dependent enzymes"/>
    <property type="match status" value="1"/>
</dbReference>
<name>A0AAI9SX49_9ASCO</name>
<dbReference type="Proteomes" id="UP001202479">
    <property type="component" value="Unassembled WGS sequence"/>
</dbReference>